<keyword evidence="4" id="KW-1185">Reference proteome</keyword>
<dbReference type="GO" id="GO:0005509">
    <property type="term" value="F:calcium ion binding"/>
    <property type="evidence" value="ECO:0007669"/>
    <property type="project" value="InterPro"/>
</dbReference>
<dbReference type="Proteomes" id="UP001193501">
    <property type="component" value="Unassembled WGS sequence"/>
</dbReference>
<dbReference type="AlphaFoldDB" id="A0AAE4YBM0"/>
<dbReference type="InterPro" id="IPR001343">
    <property type="entry name" value="Hemolysn_Ca-bd"/>
</dbReference>
<dbReference type="InterPro" id="IPR011049">
    <property type="entry name" value="Serralysin-like_metalloprot_C"/>
</dbReference>
<proteinExistence type="predicted"/>
<name>A0AAE4YBM0_9RHOB</name>
<feature type="compositionally biased region" description="Acidic residues" evidence="1">
    <location>
        <begin position="24"/>
        <end position="36"/>
    </location>
</feature>
<evidence type="ECO:0000256" key="1">
    <source>
        <dbReference type="SAM" id="MobiDB-lite"/>
    </source>
</evidence>
<feature type="compositionally biased region" description="Low complexity" evidence="1">
    <location>
        <begin position="73"/>
        <end position="89"/>
    </location>
</feature>
<feature type="compositionally biased region" description="Acidic residues" evidence="1">
    <location>
        <begin position="43"/>
        <end position="72"/>
    </location>
</feature>
<organism evidence="3 4">
    <name type="scientific">Stagnihabitans tardus</name>
    <dbReference type="NCBI Taxonomy" id="2699202"/>
    <lineage>
        <taxon>Bacteria</taxon>
        <taxon>Pseudomonadati</taxon>
        <taxon>Pseudomonadota</taxon>
        <taxon>Alphaproteobacteria</taxon>
        <taxon>Rhodobacterales</taxon>
        <taxon>Paracoccaceae</taxon>
        <taxon>Stagnihabitans</taxon>
    </lineage>
</organism>
<keyword evidence="2" id="KW-0732">Signal</keyword>
<evidence type="ECO:0000256" key="2">
    <source>
        <dbReference type="SAM" id="SignalP"/>
    </source>
</evidence>
<feature type="chain" id="PRO_5042039370" evidence="2">
    <location>
        <begin position="16"/>
        <end position="305"/>
    </location>
</feature>
<dbReference type="PRINTS" id="PR00313">
    <property type="entry name" value="CABNDNGRPT"/>
</dbReference>
<reference evidence="3" key="1">
    <citation type="submission" date="2020-01" db="EMBL/GenBank/DDBJ databases">
        <authorList>
            <person name="Chen W.-M."/>
        </authorList>
    </citation>
    <scope>NUCLEOTIDE SEQUENCE</scope>
    <source>
        <strain evidence="3">CYK-10</strain>
    </source>
</reference>
<gene>
    <name evidence="3" type="ORF">GV832_12435</name>
</gene>
<dbReference type="Pfam" id="PF00353">
    <property type="entry name" value="HemolysinCabind"/>
    <property type="match status" value="3"/>
</dbReference>
<feature type="compositionally biased region" description="Low complexity" evidence="1">
    <location>
        <begin position="100"/>
        <end position="109"/>
    </location>
</feature>
<accession>A0AAE4YBM0</accession>
<comment type="caution">
    <text evidence="3">The sequence shown here is derived from an EMBL/GenBank/DDBJ whole genome shotgun (WGS) entry which is preliminary data.</text>
</comment>
<dbReference type="SUPFAM" id="SSF51120">
    <property type="entry name" value="beta-Roll"/>
    <property type="match status" value="1"/>
</dbReference>
<dbReference type="Gene3D" id="2.150.10.10">
    <property type="entry name" value="Serralysin-like metalloprotease, C-terminal"/>
    <property type="match status" value="1"/>
</dbReference>
<evidence type="ECO:0000313" key="4">
    <source>
        <dbReference type="Proteomes" id="UP001193501"/>
    </source>
</evidence>
<sequence>MLGLLLLAGLGVAAAAFVDHVDSSAEDEDTPPEENPEAQGEGDLLDDPAAPEEDTPPEEQAADGATEEDAGSDDGSSAPDDQEAAAPEAFPEGQSDEAPEAQASAAPPAVNKVFGGAGSDSLEGTTGRDLLEGRGGNDTLQGRGGADHLVTFDEGSDRAFGGMGADSLHGYTVNAMPDGDTSFVIEDHTTDRLFGGMGADKLWLGSDDIGAGGAGADEFHVSWDVDHANPATITDYQPNTDRIVVEFTTNRADDAMTGITQADQNLTTEPLEDGSGTAICLNGEPIAHVMGTTALRASDISVVHL</sequence>
<evidence type="ECO:0000313" key="3">
    <source>
        <dbReference type="EMBL" id="NBZ88391.1"/>
    </source>
</evidence>
<feature type="region of interest" description="Disordered" evidence="1">
    <location>
        <begin position="21"/>
        <end position="146"/>
    </location>
</feature>
<dbReference type="EMBL" id="JAABNR010000011">
    <property type="protein sequence ID" value="NBZ88391.1"/>
    <property type="molecule type" value="Genomic_DNA"/>
</dbReference>
<protein>
    <submittedName>
        <fullName evidence="3">Uncharacterized protein</fullName>
    </submittedName>
</protein>
<dbReference type="RefSeq" id="WP_168775212.1">
    <property type="nucleotide sequence ID" value="NZ_JAABNR010000011.1"/>
</dbReference>
<feature type="signal peptide" evidence="2">
    <location>
        <begin position="1"/>
        <end position="15"/>
    </location>
</feature>